<proteinExistence type="predicted"/>
<dbReference type="HOGENOM" id="CLU_1071491_0_0_1"/>
<evidence type="ECO:0000256" key="1">
    <source>
        <dbReference type="SAM" id="Coils"/>
    </source>
</evidence>
<gene>
    <name evidence="2" type="ORF">TTHERM_00372430</name>
</gene>
<reference evidence="3" key="1">
    <citation type="journal article" date="2006" name="PLoS Biol.">
        <title>Macronuclear genome sequence of the ciliate Tetrahymena thermophila, a model eukaryote.</title>
        <authorList>
            <person name="Eisen J.A."/>
            <person name="Coyne R.S."/>
            <person name="Wu M."/>
            <person name="Wu D."/>
            <person name="Thiagarajan M."/>
            <person name="Wortman J.R."/>
            <person name="Badger J.H."/>
            <person name="Ren Q."/>
            <person name="Amedeo P."/>
            <person name="Jones K.M."/>
            <person name="Tallon L.J."/>
            <person name="Delcher A.L."/>
            <person name="Salzberg S.L."/>
            <person name="Silva J.C."/>
            <person name="Haas B.J."/>
            <person name="Majoros W.H."/>
            <person name="Farzad M."/>
            <person name="Carlton J.M."/>
            <person name="Smith R.K. Jr."/>
            <person name="Garg J."/>
            <person name="Pearlman R.E."/>
            <person name="Karrer K.M."/>
            <person name="Sun L."/>
            <person name="Manning G."/>
            <person name="Elde N.C."/>
            <person name="Turkewitz A.P."/>
            <person name="Asai D.J."/>
            <person name="Wilkes D.E."/>
            <person name="Wang Y."/>
            <person name="Cai H."/>
            <person name="Collins K."/>
            <person name="Stewart B.A."/>
            <person name="Lee S.R."/>
            <person name="Wilamowska K."/>
            <person name="Weinberg Z."/>
            <person name="Ruzzo W.L."/>
            <person name="Wloga D."/>
            <person name="Gaertig J."/>
            <person name="Frankel J."/>
            <person name="Tsao C.-C."/>
            <person name="Gorovsky M.A."/>
            <person name="Keeling P.J."/>
            <person name="Waller R.F."/>
            <person name="Patron N.J."/>
            <person name="Cherry J.M."/>
            <person name="Stover N.A."/>
            <person name="Krieger C.J."/>
            <person name="del Toro C."/>
            <person name="Ryder H.F."/>
            <person name="Williamson S.C."/>
            <person name="Barbeau R.A."/>
            <person name="Hamilton E.P."/>
            <person name="Orias E."/>
        </authorList>
    </citation>
    <scope>NUCLEOTIDE SEQUENCE [LARGE SCALE GENOMIC DNA]</scope>
    <source>
        <strain evidence="3">SB210</strain>
    </source>
</reference>
<protein>
    <submittedName>
        <fullName evidence="2">Uncharacterized protein</fullName>
    </submittedName>
</protein>
<evidence type="ECO:0000313" key="3">
    <source>
        <dbReference type="Proteomes" id="UP000009168"/>
    </source>
</evidence>
<dbReference type="RefSeq" id="XP_001009571.1">
    <property type="nucleotide sequence ID" value="XM_001009571.3"/>
</dbReference>
<dbReference type="Proteomes" id="UP000009168">
    <property type="component" value="Unassembled WGS sequence"/>
</dbReference>
<dbReference type="KEGG" id="tet:TTHERM_00372430"/>
<dbReference type="SUPFAM" id="SSF57997">
    <property type="entry name" value="Tropomyosin"/>
    <property type="match status" value="1"/>
</dbReference>
<dbReference type="EMBL" id="GG662821">
    <property type="protein sequence ID" value="EAR89326.1"/>
    <property type="molecule type" value="Genomic_DNA"/>
</dbReference>
<dbReference type="OrthoDB" id="10429570at2759"/>
<organism evidence="2 3">
    <name type="scientific">Tetrahymena thermophila (strain SB210)</name>
    <dbReference type="NCBI Taxonomy" id="312017"/>
    <lineage>
        <taxon>Eukaryota</taxon>
        <taxon>Sar</taxon>
        <taxon>Alveolata</taxon>
        <taxon>Ciliophora</taxon>
        <taxon>Intramacronucleata</taxon>
        <taxon>Oligohymenophorea</taxon>
        <taxon>Hymenostomatida</taxon>
        <taxon>Tetrahymenina</taxon>
        <taxon>Tetrahymenidae</taxon>
        <taxon>Tetrahymena</taxon>
    </lineage>
</organism>
<accession>I7M740</accession>
<dbReference type="AlphaFoldDB" id="I7M740"/>
<keyword evidence="1" id="KW-0175">Coiled coil</keyword>
<dbReference type="OMA" id="TEMIRIQ"/>
<dbReference type="eggNOG" id="ENOG502R2KW">
    <property type="taxonomic scope" value="Eukaryota"/>
</dbReference>
<name>I7M740_TETTS</name>
<sequence>MHQQVPQAVPQVVYTNNPQFVSSPYPGQQIELPPSFLYTSQPPNGGQLEYFQPSQVSAQQQNIEAQLRSGSVQIPSHSSTPYLIPATSTHKKESVTIRVDDSTEMIRIQAQRIARLEERCDLLTRQYQRYVSALQYKEQEIQHWQERCNILQAHLETPYKRIEELQYEKNEVKRDQERISNVIRSGLEEFDALTALKQQKLADIKFWKERAKKAEKTQTIIMSLEHRIKMLQTENERLNQLIVKGSRYSPPIQAPVWQNN</sequence>
<dbReference type="InParanoid" id="I7M740"/>
<keyword evidence="3" id="KW-1185">Reference proteome</keyword>
<feature type="coiled-coil region" evidence="1">
    <location>
        <begin position="162"/>
        <end position="241"/>
    </location>
</feature>
<dbReference type="GeneID" id="7845141"/>
<feature type="coiled-coil region" evidence="1">
    <location>
        <begin position="99"/>
        <end position="133"/>
    </location>
</feature>
<evidence type="ECO:0000313" key="2">
    <source>
        <dbReference type="EMBL" id="EAR89326.1"/>
    </source>
</evidence>